<protein>
    <submittedName>
        <fullName evidence="5">Type IV pilus assembly protein PilX</fullName>
    </submittedName>
</protein>
<dbReference type="Proteomes" id="UP000183926">
    <property type="component" value="Unassembled WGS sequence"/>
</dbReference>
<evidence type="ECO:0000313" key="6">
    <source>
        <dbReference type="Proteomes" id="UP000183926"/>
    </source>
</evidence>
<dbReference type="RefSeq" id="WP_074925951.1">
    <property type="nucleotide sequence ID" value="NZ_FPBL01000001.1"/>
</dbReference>
<dbReference type="OrthoDB" id="5405962at2"/>
<evidence type="ECO:0000256" key="1">
    <source>
        <dbReference type="SAM" id="MobiDB-lite"/>
    </source>
</evidence>
<dbReference type="Pfam" id="PF14341">
    <property type="entry name" value="PilX_N"/>
    <property type="match status" value="1"/>
</dbReference>
<dbReference type="EMBL" id="FPBL01000001">
    <property type="protein sequence ID" value="SFU28191.1"/>
    <property type="molecule type" value="Genomic_DNA"/>
</dbReference>
<evidence type="ECO:0000313" key="5">
    <source>
        <dbReference type="EMBL" id="SFU28191.1"/>
    </source>
</evidence>
<feature type="domain" description="PilX/PilW C-terminal" evidence="3">
    <location>
        <begin position="275"/>
        <end position="348"/>
    </location>
</feature>
<keyword evidence="2" id="KW-1133">Transmembrane helix</keyword>
<dbReference type="AlphaFoldDB" id="A0A1I7EWA5"/>
<feature type="transmembrane region" description="Helical" evidence="2">
    <location>
        <begin position="171"/>
        <end position="191"/>
    </location>
</feature>
<evidence type="ECO:0000259" key="4">
    <source>
        <dbReference type="Pfam" id="PF14341"/>
    </source>
</evidence>
<keyword evidence="2" id="KW-0812">Transmembrane</keyword>
<gene>
    <name evidence="5" type="ORF">SAMN05216339_101119</name>
</gene>
<organism evidence="5 6">
    <name type="scientific">Nitrosomonas eutropha</name>
    <dbReference type="NCBI Taxonomy" id="916"/>
    <lineage>
        <taxon>Bacteria</taxon>
        <taxon>Pseudomonadati</taxon>
        <taxon>Pseudomonadota</taxon>
        <taxon>Betaproteobacteria</taxon>
        <taxon>Nitrosomonadales</taxon>
        <taxon>Nitrosomonadaceae</taxon>
        <taxon>Nitrosomonas</taxon>
    </lineage>
</organism>
<feature type="domain" description="Type 4 fimbrial biogenesis protein PilX N-terminal" evidence="4">
    <location>
        <begin position="169"/>
        <end position="219"/>
    </location>
</feature>
<dbReference type="InterPro" id="IPR025205">
    <property type="entry name" value="PilX/PilW_C"/>
</dbReference>
<keyword evidence="2" id="KW-0472">Membrane</keyword>
<proteinExistence type="predicted"/>
<reference evidence="5 6" key="1">
    <citation type="submission" date="2016-10" db="EMBL/GenBank/DDBJ databases">
        <authorList>
            <person name="de Groot N.N."/>
        </authorList>
    </citation>
    <scope>NUCLEOTIDE SEQUENCE [LARGE SCALE GENOMIC DNA]</scope>
    <source>
        <strain evidence="5 6">Nm24</strain>
    </source>
</reference>
<name>A0A1I7EWA5_9PROT</name>
<evidence type="ECO:0000259" key="3">
    <source>
        <dbReference type="Pfam" id="PF13681"/>
    </source>
</evidence>
<dbReference type="InterPro" id="IPR025746">
    <property type="entry name" value="PilX_N_dom"/>
</dbReference>
<evidence type="ECO:0000256" key="2">
    <source>
        <dbReference type="SAM" id="Phobius"/>
    </source>
</evidence>
<sequence length="348" mass="37361">MDVNFSADSSSNKDQFFKPRQVASPAVSHVSFTVKIRFLRDHSGGSSRVVPEPAVITPYTKSCHHRNLRNSGGIQHFGTWLSGLFSSTPLVRHNPKGRAMTSQFAKMVNKLLRRRMPTINSSVTHKNAVIASCAAAWRSSISATSATGLPPAPLLGGHNDRINAASTQRGAVLITGLIFLVILTLLGTTALQGTILEEKMAGNLRDETLAFQAAEAALRSGERFLEQVTIPEFNGSNGLYHHACSSAPNPDTEGEEVDEPHSCSPTPDPVTGMAWDVDDSREIDVTMDGVANQSRYFIEQLPSVPQMGDGGSAQQSGASLNASMFRIVARGVGGSETATVLLQSTYRR</sequence>
<dbReference type="Pfam" id="PF13681">
    <property type="entry name" value="PilX"/>
    <property type="match status" value="1"/>
</dbReference>
<accession>A0A1I7EWA5</accession>
<feature type="region of interest" description="Disordered" evidence="1">
    <location>
        <begin position="244"/>
        <end position="269"/>
    </location>
</feature>